<dbReference type="InterPro" id="IPR003923">
    <property type="entry name" value="TAF10"/>
</dbReference>
<dbReference type="Proteomes" id="UP000241890">
    <property type="component" value="Unassembled WGS sequence"/>
</dbReference>
<evidence type="ECO:0000256" key="6">
    <source>
        <dbReference type="SAM" id="MobiDB-lite"/>
    </source>
</evidence>
<dbReference type="GO" id="GO:0003743">
    <property type="term" value="F:translation initiation factor activity"/>
    <property type="evidence" value="ECO:0007669"/>
    <property type="project" value="UniProtKB-KW"/>
</dbReference>
<feature type="region of interest" description="Disordered" evidence="6">
    <location>
        <begin position="76"/>
        <end position="100"/>
    </location>
</feature>
<keyword evidence="4" id="KW-0539">Nucleus</keyword>
<dbReference type="PRINTS" id="PR01443">
    <property type="entry name" value="TFIID30KDSUB"/>
</dbReference>
<keyword evidence="3" id="KW-0804">Transcription</keyword>
<feature type="region of interest" description="Disordered" evidence="6">
    <location>
        <begin position="106"/>
        <end position="125"/>
    </location>
</feature>
<dbReference type="GO" id="GO:0005669">
    <property type="term" value="C:transcription factor TFIID complex"/>
    <property type="evidence" value="ECO:0007669"/>
    <property type="project" value="TreeGrafter"/>
</dbReference>
<keyword evidence="8" id="KW-1185">Reference proteome</keyword>
<dbReference type="PANTHER" id="PTHR21242">
    <property type="entry name" value="TRANSCRIPTION INITIATION FACTOR TFIID SUBUNIT 10"/>
    <property type="match status" value="1"/>
</dbReference>
<dbReference type="Pfam" id="PF03540">
    <property type="entry name" value="TAF10"/>
    <property type="match status" value="1"/>
</dbReference>
<reference evidence="7 8" key="1">
    <citation type="submission" date="2017-12" db="EMBL/GenBank/DDBJ databases">
        <title>Sequencing, de novo assembly and annotation of complete genome of a new Thraustochytrid species, strain FCC1311.</title>
        <authorList>
            <person name="Sedici K."/>
            <person name="Godart F."/>
            <person name="Aiese Cigliano R."/>
            <person name="Sanseverino W."/>
            <person name="Barakat M."/>
            <person name="Ortet P."/>
            <person name="Marechal E."/>
            <person name="Cagnac O."/>
            <person name="Amato A."/>
        </authorList>
    </citation>
    <scope>NUCLEOTIDE SEQUENCE [LARGE SCALE GENOMIC DNA]</scope>
</reference>
<dbReference type="OrthoDB" id="154356at2759"/>
<dbReference type="GO" id="GO:0006367">
    <property type="term" value="P:transcription initiation at RNA polymerase II promoter"/>
    <property type="evidence" value="ECO:0007669"/>
    <property type="project" value="TreeGrafter"/>
</dbReference>
<proteinExistence type="inferred from homology"/>
<dbReference type="CDD" id="cd07982">
    <property type="entry name" value="HFD_TAF10"/>
    <property type="match status" value="1"/>
</dbReference>
<evidence type="ECO:0000256" key="2">
    <source>
        <dbReference type="ARBA" id="ARBA00023015"/>
    </source>
</evidence>
<evidence type="ECO:0000256" key="3">
    <source>
        <dbReference type="ARBA" id="ARBA00023163"/>
    </source>
</evidence>
<dbReference type="GO" id="GO:1990841">
    <property type="term" value="F:promoter-specific chromatin binding"/>
    <property type="evidence" value="ECO:0007669"/>
    <property type="project" value="TreeGrafter"/>
</dbReference>
<sequence length="125" mass="13373">MASSDGTLAKGGSKPQDLLEAARTYEPLIPAAVVDYYLKRSGCIMKDEDLVAIVGLAAQKLACDIATETSARWFGREGSDLKRKASQTNDDGEKKPKLTSRDLEGSLLKIGVNSDPPPYFIGPDG</sequence>
<protein>
    <submittedName>
        <fullName evidence="7">Transcription initiation factor TFIID subunit 10</fullName>
    </submittedName>
</protein>
<evidence type="ECO:0000313" key="8">
    <source>
        <dbReference type="Proteomes" id="UP000241890"/>
    </source>
</evidence>
<evidence type="ECO:0000256" key="5">
    <source>
        <dbReference type="ARBA" id="ARBA00025730"/>
    </source>
</evidence>
<comment type="caution">
    <text evidence="7">The sequence shown here is derived from an EMBL/GenBank/DDBJ whole genome shotgun (WGS) entry which is preliminary data.</text>
</comment>
<dbReference type="EMBL" id="BEYU01000128">
    <property type="protein sequence ID" value="GBG32712.1"/>
    <property type="molecule type" value="Genomic_DNA"/>
</dbReference>
<comment type="subcellular location">
    <subcellularLocation>
        <location evidence="1">Nucleus</location>
    </subcellularLocation>
</comment>
<dbReference type="GO" id="GO:0016251">
    <property type="term" value="F:RNA polymerase II general transcription initiation factor activity"/>
    <property type="evidence" value="ECO:0007669"/>
    <property type="project" value="TreeGrafter"/>
</dbReference>
<evidence type="ECO:0000313" key="7">
    <source>
        <dbReference type="EMBL" id="GBG32712.1"/>
    </source>
</evidence>
<dbReference type="AlphaFoldDB" id="A0A2R5GPB0"/>
<gene>
    <name evidence="7" type="ORF">FCC1311_089372</name>
</gene>
<dbReference type="PANTHER" id="PTHR21242:SF0">
    <property type="entry name" value="TRANSCRIPTION INITIATION FACTOR TFIID SUBUNIT 10"/>
    <property type="match status" value="1"/>
</dbReference>
<name>A0A2R5GPB0_9STRA</name>
<accession>A0A2R5GPB0</accession>
<dbReference type="InParanoid" id="A0A2R5GPB0"/>
<keyword evidence="7" id="KW-0648">Protein biosynthesis</keyword>
<evidence type="ECO:0000256" key="1">
    <source>
        <dbReference type="ARBA" id="ARBA00004123"/>
    </source>
</evidence>
<feature type="compositionally biased region" description="Pro residues" evidence="6">
    <location>
        <begin position="115"/>
        <end position="125"/>
    </location>
</feature>
<organism evidence="7 8">
    <name type="scientific">Hondaea fermentalgiana</name>
    <dbReference type="NCBI Taxonomy" id="2315210"/>
    <lineage>
        <taxon>Eukaryota</taxon>
        <taxon>Sar</taxon>
        <taxon>Stramenopiles</taxon>
        <taxon>Bigyra</taxon>
        <taxon>Labyrinthulomycetes</taxon>
        <taxon>Thraustochytrida</taxon>
        <taxon>Thraustochytriidae</taxon>
        <taxon>Hondaea</taxon>
    </lineage>
</organism>
<comment type="similarity">
    <text evidence="5">Belongs to the TAF10 family.</text>
</comment>
<feature type="compositionally biased region" description="Basic and acidic residues" evidence="6">
    <location>
        <begin position="91"/>
        <end position="100"/>
    </location>
</feature>
<dbReference type="GO" id="GO:0000124">
    <property type="term" value="C:SAGA complex"/>
    <property type="evidence" value="ECO:0007669"/>
    <property type="project" value="TreeGrafter"/>
</dbReference>
<evidence type="ECO:0000256" key="4">
    <source>
        <dbReference type="ARBA" id="ARBA00023242"/>
    </source>
</evidence>
<keyword evidence="2" id="KW-0805">Transcription regulation</keyword>
<keyword evidence="7" id="KW-0396">Initiation factor</keyword>